<proteinExistence type="predicted"/>
<reference evidence="2" key="1">
    <citation type="submission" date="2022-11" db="UniProtKB">
        <authorList>
            <consortium name="WormBaseParasite"/>
        </authorList>
    </citation>
    <scope>IDENTIFICATION</scope>
</reference>
<evidence type="ECO:0000313" key="2">
    <source>
        <dbReference type="WBParaSite" id="nRc.2.0.1.t18225-RA"/>
    </source>
</evidence>
<keyword evidence="1" id="KW-1185">Reference proteome</keyword>
<dbReference type="AlphaFoldDB" id="A0A915IXS7"/>
<sequence>YSKSSYHYCLLELFNEKASFTVFRFELNLKKERFLRDGRQEAISPILKKRAPHLAHTPNI</sequence>
<dbReference type="WBParaSite" id="nRc.2.0.1.t18225-RA">
    <property type="protein sequence ID" value="nRc.2.0.1.t18225-RA"/>
    <property type="gene ID" value="nRc.2.0.1.g18225"/>
</dbReference>
<protein>
    <submittedName>
        <fullName evidence="2">Maturase K</fullName>
    </submittedName>
</protein>
<evidence type="ECO:0000313" key="1">
    <source>
        <dbReference type="Proteomes" id="UP000887565"/>
    </source>
</evidence>
<dbReference type="Proteomes" id="UP000887565">
    <property type="component" value="Unplaced"/>
</dbReference>
<accession>A0A915IXS7</accession>
<organism evidence="1 2">
    <name type="scientific">Romanomermis culicivorax</name>
    <name type="common">Nematode worm</name>
    <dbReference type="NCBI Taxonomy" id="13658"/>
    <lineage>
        <taxon>Eukaryota</taxon>
        <taxon>Metazoa</taxon>
        <taxon>Ecdysozoa</taxon>
        <taxon>Nematoda</taxon>
        <taxon>Enoplea</taxon>
        <taxon>Dorylaimia</taxon>
        <taxon>Mermithida</taxon>
        <taxon>Mermithoidea</taxon>
        <taxon>Mermithidae</taxon>
        <taxon>Romanomermis</taxon>
    </lineage>
</organism>
<name>A0A915IXS7_ROMCU</name>